<dbReference type="EMBL" id="NDXJ01000001">
    <property type="protein sequence ID" value="OSP90565.1"/>
    <property type="molecule type" value="Genomic_DNA"/>
</dbReference>
<dbReference type="Proteomes" id="UP000193588">
    <property type="component" value="Unassembled WGS sequence"/>
</dbReference>
<proteinExistence type="predicted"/>
<dbReference type="AlphaFoldDB" id="A0A1X4JPL3"/>
<gene>
    <name evidence="1" type="ORF">B9D04_00210</name>
</gene>
<comment type="caution">
    <text evidence="1">The sequence shown here is derived from an EMBL/GenBank/DDBJ whole genome shotgun (WGS) entry which is preliminary data.</text>
</comment>
<organism evidence="1 2">
    <name type="scientific">Weissella cibaria</name>
    <dbReference type="NCBI Taxonomy" id="137591"/>
    <lineage>
        <taxon>Bacteria</taxon>
        <taxon>Bacillati</taxon>
        <taxon>Bacillota</taxon>
        <taxon>Bacilli</taxon>
        <taxon>Lactobacillales</taxon>
        <taxon>Lactobacillaceae</taxon>
        <taxon>Weissella</taxon>
    </lineage>
</organism>
<sequence>MATPKPSDFNKRVAFGLTESVKNTNTGSIRKQFVEKLKLWYAPKTRTLNQQYQLQGTSLENTKVIIVRHNPELEAYTLAKIGNVQYDIASISPDETNKAVAYDYVTLKRSE</sequence>
<dbReference type="NCBIfam" id="TIGR01563">
    <property type="entry name" value="gp16_SPP1"/>
    <property type="match status" value="1"/>
</dbReference>
<evidence type="ECO:0000313" key="1">
    <source>
        <dbReference type="EMBL" id="OSP90565.1"/>
    </source>
</evidence>
<evidence type="ECO:0000313" key="2">
    <source>
        <dbReference type="Proteomes" id="UP000193588"/>
    </source>
</evidence>
<accession>A0A1X4JPL3</accession>
<name>A0A1X4JPL3_9LACO</name>
<dbReference type="RefSeq" id="WP_085636867.1">
    <property type="nucleotide sequence ID" value="NZ_NDXJ01000001.1"/>
</dbReference>
<reference evidence="1 2" key="1">
    <citation type="submission" date="2017-04" db="EMBL/GenBank/DDBJ databases">
        <title>The genome sequence of Weissella cibaria isolated from wild Drosophila.</title>
        <authorList>
            <person name="Ricks N.J."/>
            <person name="Carroll C."/>
            <person name="Walters A."/>
            <person name="Newell P.D."/>
            <person name="Chaston J.M."/>
        </authorList>
    </citation>
    <scope>NUCLEOTIDE SEQUENCE [LARGE SCALE GENOMIC DNA]</scope>
    <source>
        <strain evidence="1 2">DmW_103</strain>
    </source>
</reference>
<dbReference type="InterPro" id="IPR008767">
    <property type="entry name" value="Phage_SPP1_head-tail_adaptor"/>
</dbReference>
<protein>
    <submittedName>
        <fullName evidence="1">Phage head-tail joining protein</fullName>
    </submittedName>
</protein>
<dbReference type="Pfam" id="PF05521">
    <property type="entry name" value="Phage_HCP"/>
    <property type="match status" value="1"/>
</dbReference>